<gene>
    <name evidence="2" type="ORF">B5M42_12280</name>
</gene>
<evidence type="ECO:0000313" key="3">
    <source>
        <dbReference type="Proteomes" id="UP000298246"/>
    </source>
</evidence>
<dbReference type="OrthoDB" id="2970258at2"/>
<sequence>MKWIVVGTAVAMAVVAYLDMQALRGPRMVKERWFFWSVWSLATVMAVLVALDVRLPNPLEGIDAVFQPIGHVVDHWLE</sequence>
<keyword evidence="1" id="KW-0812">Transmembrane</keyword>
<proteinExistence type="predicted"/>
<accession>A0A4Y8Q1F9</accession>
<keyword evidence="1" id="KW-1133">Transmembrane helix</keyword>
<dbReference type="Proteomes" id="UP000298246">
    <property type="component" value="Unassembled WGS sequence"/>
</dbReference>
<organism evidence="2 3">
    <name type="scientific">Paenibacillus athensensis</name>
    <dbReference type="NCBI Taxonomy" id="1967502"/>
    <lineage>
        <taxon>Bacteria</taxon>
        <taxon>Bacillati</taxon>
        <taxon>Bacillota</taxon>
        <taxon>Bacilli</taxon>
        <taxon>Bacillales</taxon>
        <taxon>Paenibacillaceae</taxon>
        <taxon>Paenibacillus</taxon>
    </lineage>
</organism>
<name>A0A4Y8Q1F9_9BACL</name>
<reference evidence="2 3" key="1">
    <citation type="submission" date="2017-03" db="EMBL/GenBank/DDBJ databases">
        <title>Isolation of Levoglucosan Utilizing Bacteria.</title>
        <authorList>
            <person name="Arya A.S."/>
        </authorList>
    </citation>
    <scope>NUCLEOTIDE SEQUENCE [LARGE SCALE GENOMIC DNA]</scope>
    <source>
        <strain evidence="2 3">MEC069</strain>
    </source>
</reference>
<dbReference type="EMBL" id="MYFO01000014">
    <property type="protein sequence ID" value="TFE87222.1"/>
    <property type="molecule type" value="Genomic_DNA"/>
</dbReference>
<evidence type="ECO:0000256" key="1">
    <source>
        <dbReference type="SAM" id="Phobius"/>
    </source>
</evidence>
<keyword evidence="1" id="KW-0472">Membrane</keyword>
<keyword evidence="3" id="KW-1185">Reference proteome</keyword>
<protein>
    <submittedName>
        <fullName evidence="2">Uncharacterized protein</fullName>
    </submittedName>
</protein>
<comment type="caution">
    <text evidence="2">The sequence shown here is derived from an EMBL/GenBank/DDBJ whole genome shotgun (WGS) entry which is preliminary data.</text>
</comment>
<evidence type="ECO:0000313" key="2">
    <source>
        <dbReference type="EMBL" id="TFE87222.1"/>
    </source>
</evidence>
<feature type="transmembrane region" description="Helical" evidence="1">
    <location>
        <begin position="34"/>
        <end position="51"/>
    </location>
</feature>
<dbReference type="AlphaFoldDB" id="A0A4Y8Q1F9"/>
<dbReference type="RefSeq" id="WP_134753213.1">
    <property type="nucleotide sequence ID" value="NZ_MYFO02000002.1"/>
</dbReference>